<feature type="chain" id="PRO_5040234356" evidence="1">
    <location>
        <begin position="19"/>
        <end position="161"/>
    </location>
</feature>
<proteinExistence type="predicted"/>
<evidence type="ECO:0000256" key="1">
    <source>
        <dbReference type="SAM" id="SignalP"/>
    </source>
</evidence>
<protein>
    <submittedName>
        <fullName evidence="2">Uncharacterized protein</fullName>
    </submittedName>
</protein>
<keyword evidence="1" id="KW-0732">Signal</keyword>
<name>A0A9P6NGM2_9BASI</name>
<keyword evidence="3" id="KW-1185">Reference proteome</keyword>
<feature type="signal peptide" evidence="1">
    <location>
        <begin position="1"/>
        <end position="18"/>
    </location>
</feature>
<dbReference type="AlphaFoldDB" id="A0A9P6NGM2"/>
<organism evidence="2 3">
    <name type="scientific">Cronartium quercuum f. sp. fusiforme G11</name>
    <dbReference type="NCBI Taxonomy" id="708437"/>
    <lineage>
        <taxon>Eukaryota</taxon>
        <taxon>Fungi</taxon>
        <taxon>Dikarya</taxon>
        <taxon>Basidiomycota</taxon>
        <taxon>Pucciniomycotina</taxon>
        <taxon>Pucciniomycetes</taxon>
        <taxon>Pucciniales</taxon>
        <taxon>Coleosporiaceae</taxon>
        <taxon>Cronartium</taxon>
    </lineage>
</organism>
<evidence type="ECO:0000313" key="2">
    <source>
        <dbReference type="EMBL" id="KAG0143837.1"/>
    </source>
</evidence>
<accession>A0A9P6NGM2</accession>
<reference evidence="2" key="1">
    <citation type="submission" date="2013-11" db="EMBL/GenBank/DDBJ databases">
        <title>Genome sequence of the fusiform rust pathogen reveals effectors for host alternation and coevolution with pine.</title>
        <authorList>
            <consortium name="DOE Joint Genome Institute"/>
            <person name="Smith K."/>
            <person name="Pendleton A."/>
            <person name="Kubisiak T."/>
            <person name="Anderson C."/>
            <person name="Salamov A."/>
            <person name="Aerts A."/>
            <person name="Riley R."/>
            <person name="Clum A."/>
            <person name="Lindquist E."/>
            <person name="Ence D."/>
            <person name="Campbell M."/>
            <person name="Kronenberg Z."/>
            <person name="Feau N."/>
            <person name="Dhillon B."/>
            <person name="Hamelin R."/>
            <person name="Burleigh J."/>
            <person name="Smith J."/>
            <person name="Yandell M."/>
            <person name="Nelson C."/>
            <person name="Grigoriev I."/>
            <person name="Davis J."/>
        </authorList>
    </citation>
    <scope>NUCLEOTIDE SEQUENCE</scope>
    <source>
        <strain evidence="2">G11</strain>
    </source>
</reference>
<sequence>MNSGTLTFSLVLVISVIALQFAAPSSFNCPHSRGIGICGNIPDARRVVSGAVSARKIHTTYTCDRSFKPNRACCPKNVDPSTHRALKCVSSISVPKLPHQFTCDSGTPYPVCGRGSLGTVNDAVDGNSVIITYSCDGQKKPAESCCTTQNYLQDPQGCYPP</sequence>
<comment type="caution">
    <text evidence="2">The sequence shown here is derived from an EMBL/GenBank/DDBJ whole genome shotgun (WGS) entry which is preliminary data.</text>
</comment>
<gene>
    <name evidence="2" type="ORF">CROQUDRAFT_660729</name>
</gene>
<evidence type="ECO:0000313" key="3">
    <source>
        <dbReference type="Proteomes" id="UP000886653"/>
    </source>
</evidence>
<dbReference type="Proteomes" id="UP000886653">
    <property type="component" value="Unassembled WGS sequence"/>
</dbReference>
<dbReference type="EMBL" id="MU167309">
    <property type="protein sequence ID" value="KAG0143837.1"/>
    <property type="molecule type" value="Genomic_DNA"/>
</dbReference>